<proteinExistence type="predicted"/>
<organism evidence="1 2">
    <name type="scientific">Candidatus Sulfuritelmatomonas gaucii</name>
    <dbReference type="NCBI Taxonomy" id="2043161"/>
    <lineage>
        <taxon>Bacteria</taxon>
        <taxon>Pseudomonadati</taxon>
        <taxon>Acidobacteriota</taxon>
        <taxon>Terriglobia</taxon>
        <taxon>Terriglobales</taxon>
        <taxon>Acidobacteriaceae</taxon>
        <taxon>Candidatus Sulfuritelmatomonas</taxon>
    </lineage>
</organism>
<dbReference type="OrthoDB" id="6331972at2"/>
<dbReference type="Proteomes" id="UP000239735">
    <property type="component" value="Unassembled WGS sequence"/>
</dbReference>
<gene>
    <name evidence="1" type="ORF">SBA5_30053</name>
</gene>
<reference evidence="2" key="1">
    <citation type="submission" date="2018-02" db="EMBL/GenBank/DDBJ databases">
        <authorList>
            <person name="Hausmann B."/>
        </authorList>
    </citation>
    <scope>NUCLEOTIDE SEQUENCE [LARGE SCALE GENOMIC DNA]</scope>
    <source>
        <strain evidence="2">Peat soil MAG SbA5</strain>
    </source>
</reference>
<evidence type="ECO:0008006" key="3">
    <source>
        <dbReference type="Google" id="ProtNLM"/>
    </source>
</evidence>
<evidence type="ECO:0000313" key="1">
    <source>
        <dbReference type="EMBL" id="SPE20848.1"/>
    </source>
</evidence>
<sequence>MASDFDQAFAQLKNVFARRLGHLAVSEDTPSIYSVSCRTPSPFPQHKGHAMWFGSVKKGKAYVSFHLMPLYMNPPLMSAVPPGLKKRMQGKTCFNFKTAPEPELLEQLGQLVEAAKKDWTLKKFL</sequence>
<name>A0A2N9LC59_9BACT</name>
<dbReference type="AlphaFoldDB" id="A0A2N9LC59"/>
<evidence type="ECO:0000313" key="2">
    <source>
        <dbReference type="Proteomes" id="UP000239735"/>
    </source>
</evidence>
<accession>A0A2N9LC59</accession>
<protein>
    <recommendedName>
        <fullName evidence="3">YdhG-like domain-containing protein</fullName>
    </recommendedName>
</protein>
<dbReference type="EMBL" id="OKRB01000086">
    <property type="protein sequence ID" value="SPE20848.1"/>
    <property type="molecule type" value="Genomic_DNA"/>
</dbReference>